<feature type="domain" description="Disease resistance N-terminal" evidence="8">
    <location>
        <begin position="9"/>
        <end position="94"/>
    </location>
</feature>
<dbReference type="Pfam" id="PF00931">
    <property type="entry name" value="NB-ARC"/>
    <property type="match status" value="1"/>
</dbReference>
<dbReference type="PANTHER" id="PTHR36766">
    <property type="entry name" value="PLANT BROAD-SPECTRUM MILDEW RESISTANCE PROTEIN RPW8"/>
    <property type="match status" value="1"/>
</dbReference>
<evidence type="ECO:0000259" key="7">
    <source>
        <dbReference type="Pfam" id="PF00931"/>
    </source>
</evidence>
<dbReference type="InterPro" id="IPR058922">
    <property type="entry name" value="WHD_DRP"/>
</dbReference>
<keyword evidence="12" id="KW-1185">Reference proteome</keyword>
<dbReference type="PRINTS" id="PR00364">
    <property type="entry name" value="DISEASERSIST"/>
</dbReference>
<dbReference type="Pfam" id="PF25019">
    <property type="entry name" value="LRR_R13L1-DRL21"/>
    <property type="match status" value="1"/>
</dbReference>
<sequence>MDAAISASVQVTLQKLLDLATSDLSLVWDFKKDLRKLDGSLKMMDSVLQDAEKREVTDKAVKLWLKNLRDVTYDADHVLDEINYKNMRHLVEIQNQTKIKGFLNIFSFAPPLAFRWRMARRIKDINVDLKMIEEKANTYGLQRVANYTLIAPPASETDSITVDPVVVGRQNDESEVVRQITRPVNEVLSVLPIVGMGGLGKTILARSVFNHQHIQSHFALRIWVCVSEKFDVMTLFKRILESLGESFQGVSRQAIVDRLREKLKDKRYLLVLDDLWNENREAWEDFENTMAGFNTNRGNVIMVTTRQQSVASIVKTYGDPYSLKLLTDDECWSIIKARTFRDAEVPEQFEIVGKEIACKCGGLPLAAKMVGGTLQGKEVVEWHSVLDIGFSNLGSNENYAMQVLKVSFDRLSSPLLKKCFAYCSIFAKDSEIEREDLIQLWMAEGFLPDNRERNMETTGNTCFNILLQNSFLQEAVEDEYGNIKYCKMHDLVHDLACSVSNSESFNAEDHIADDIPKVRFLATKLLKEETQVTKEKASYLRTLLPGSSLSNKILPWFKHLHTLKLCGTGVEVLPSAIGKLIHLRYLDASQNHYLETLPDSICKLYNLQTLRFVNCPHYRRLPERLSDLSNLRHLYFYSYNKDFQMPPKIRKLSHLQTLLFFRVGEKEGCRIEELGFLTNLRGKLDIHNLELVNGIEEAKKADLVGKPKIYKLSFKWTTNNDENVSEGNNNDESVLEGLQPHPNLKSIEIKGFRGTKFPSWTMRMEVFLDGRGWLKLDKLIDVSFSNCKNCEEIPIFGHLPLLKYLILDGLNNLQSIGPSFYGGQETRVMFPALERLILSNMPNLTEWAEAEVMPVVETRTCREQVFPRLEDLKIENCRKLITSPSHFPCLKKLEIDTIESDFPLTKILSSSSPTSLEVLSIRKISSLTSLLPHLKGSQKYLRELTIENCEKLRELHDDLHSFQSLIILRIIECPSL</sequence>
<dbReference type="InterPro" id="IPR002182">
    <property type="entry name" value="NB-ARC"/>
</dbReference>
<dbReference type="GO" id="GO:0005524">
    <property type="term" value="F:ATP binding"/>
    <property type="evidence" value="ECO:0007669"/>
    <property type="project" value="UniProtKB-KW"/>
</dbReference>
<comment type="caution">
    <text evidence="11">The sequence shown here is derived from an EMBL/GenBank/DDBJ whole genome shotgun (WGS) entry which is preliminary data.</text>
</comment>
<dbReference type="InterPro" id="IPR042197">
    <property type="entry name" value="Apaf_helical"/>
</dbReference>
<dbReference type="FunFam" id="1.10.10.10:FF:000322">
    <property type="entry name" value="Probable disease resistance protein At1g63360"/>
    <property type="match status" value="1"/>
</dbReference>
<gene>
    <name evidence="11" type="ORF">OLEA9_A102868</name>
</gene>
<protein>
    <submittedName>
        <fullName evidence="11">Disease resistance RGA3</fullName>
    </submittedName>
</protein>
<name>A0A8S0V1I3_OLEEU</name>
<reference evidence="11 12" key="1">
    <citation type="submission" date="2019-12" db="EMBL/GenBank/DDBJ databases">
        <authorList>
            <person name="Alioto T."/>
            <person name="Alioto T."/>
            <person name="Gomez Garrido J."/>
        </authorList>
    </citation>
    <scope>NUCLEOTIDE SEQUENCE [LARGE SCALE GENOMIC DNA]</scope>
</reference>
<keyword evidence="3" id="KW-0677">Repeat</keyword>
<dbReference type="EMBL" id="CACTIH010009114">
    <property type="protein sequence ID" value="CAA3024675.1"/>
    <property type="molecule type" value="Genomic_DNA"/>
</dbReference>
<dbReference type="InterPro" id="IPR027417">
    <property type="entry name" value="P-loop_NTPase"/>
</dbReference>
<dbReference type="Pfam" id="PF23559">
    <property type="entry name" value="WHD_DRP"/>
    <property type="match status" value="1"/>
</dbReference>
<dbReference type="GO" id="GO:0051607">
    <property type="term" value="P:defense response to virus"/>
    <property type="evidence" value="ECO:0007669"/>
    <property type="project" value="UniProtKB-ARBA"/>
</dbReference>
<keyword evidence="6" id="KW-0067">ATP-binding</keyword>
<accession>A0A8S0V1I3</accession>
<dbReference type="Gramene" id="OE9A102868T1">
    <property type="protein sequence ID" value="OE9A102868C1"/>
    <property type="gene ID" value="OE9A102868"/>
</dbReference>
<dbReference type="Gene3D" id="1.20.5.4130">
    <property type="match status" value="1"/>
</dbReference>
<dbReference type="SUPFAM" id="SSF52540">
    <property type="entry name" value="P-loop containing nucleoside triphosphate hydrolases"/>
    <property type="match status" value="1"/>
</dbReference>
<organism evidence="11 12">
    <name type="scientific">Olea europaea subsp. europaea</name>
    <dbReference type="NCBI Taxonomy" id="158383"/>
    <lineage>
        <taxon>Eukaryota</taxon>
        <taxon>Viridiplantae</taxon>
        <taxon>Streptophyta</taxon>
        <taxon>Embryophyta</taxon>
        <taxon>Tracheophyta</taxon>
        <taxon>Spermatophyta</taxon>
        <taxon>Magnoliopsida</taxon>
        <taxon>eudicotyledons</taxon>
        <taxon>Gunneridae</taxon>
        <taxon>Pentapetalae</taxon>
        <taxon>asterids</taxon>
        <taxon>lamiids</taxon>
        <taxon>Lamiales</taxon>
        <taxon>Oleaceae</taxon>
        <taxon>Oleeae</taxon>
        <taxon>Olea</taxon>
    </lineage>
</organism>
<dbReference type="InterPro" id="IPR036388">
    <property type="entry name" value="WH-like_DNA-bd_sf"/>
</dbReference>
<dbReference type="InterPro" id="IPR032675">
    <property type="entry name" value="LRR_dom_sf"/>
</dbReference>
<dbReference type="InterPro" id="IPR038005">
    <property type="entry name" value="RX-like_CC"/>
</dbReference>
<dbReference type="CDD" id="cd14798">
    <property type="entry name" value="RX-CC_like"/>
    <property type="match status" value="1"/>
</dbReference>
<dbReference type="PANTHER" id="PTHR36766:SF70">
    <property type="entry name" value="DISEASE RESISTANCE PROTEIN RGA4"/>
    <property type="match status" value="1"/>
</dbReference>
<dbReference type="GO" id="GO:0043531">
    <property type="term" value="F:ADP binding"/>
    <property type="evidence" value="ECO:0007669"/>
    <property type="project" value="InterPro"/>
</dbReference>
<evidence type="ECO:0000259" key="8">
    <source>
        <dbReference type="Pfam" id="PF18052"/>
    </source>
</evidence>
<evidence type="ECO:0000313" key="11">
    <source>
        <dbReference type="EMBL" id="CAA3024675.1"/>
    </source>
</evidence>
<evidence type="ECO:0000256" key="4">
    <source>
        <dbReference type="ARBA" id="ARBA00022741"/>
    </source>
</evidence>
<evidence type="ECO:0000256" key="5">
    <source>
        <dbReference type="ARBA" id="ARBA00022821"/>
    </source>
</evidence>
<comment type="similarity">
    <text evidence="1">Belongs to the disease resistance NB-LRR family.</text>
</comment>
<dbReference type="Gene3D" id="1.10.8.430">
    <property type="entry name" value="Helical domain of apoptotic protease-activating factors"/>
    <property type="match status" value="1"/>
</dbReference>
<dbReference type="Gene3D" id="3.80.10.10">
    <property type="entry name" value="Ribonuclease Inhibitor"/>
    <property type="match status" value="2"/>
</dbReference>
<evidence type="ECO:0000259" key="9">
    <source>
        <dbReference type="Pfam" id="PF23559"/>
    </source>
</evidence>
<dbReference type="InterPro" id="IPR056789">
    <property type="entry name" value="LRR_R13L1-DRL21"/>
</dbReference>
<evidence type="ECO:0000259" key="10">
    <source>
        <dbReference type="Pfam" id="PF25019"/>
    </source>
</evidence>
<evidence type="ECO:0000256" key="2">
    <source>
        <dbReference type="ARBA" id="ARBA00022614"/>
    </source>
</evidence>
<dbReference type="Gene3D" id="1.10.10.10">
    <property type="entry name" value="Winged helix-like DNA-binding domain superfamily/Winged helix DNA-binding domain"/>
    <property type="match status" value="1"/>
</dbReference>
<keyword evidence="2" id="KW-0433">Leucine-rich repeat</keyword>
<dbReference type="AlphaFoldDB" id="A0A8S0V1I3"/>
<evidence type="ECO:0000256" key="1">
    <source>
        <dbReference type="ARBA" id="ARBA00008894"/>
    </source>
</evidence>
<dbReference type="Proteomes" id="UP000594638">
    <property type="component" value="Unassembled WGS sequence"/>
</dbReference>
<dbReference type="SUPFAM" id="SSF52058">
    <property type="entry name" value="L domain-like"/>
    <property type="match status" value="1"/>
</dbReference>
<keyword evidence="5" id="KW-0611">Plant defense</keyword>
<dbReference type="InterPro" id="IPR041118">
    <property type="entry name" value="Rx_N"/>
</dbReference>
<feature type="domain" description="NB-ARC" evidence="7">
    <location>
        <begin position="186"/>
        <end position="341"/>
    </location>
</feature>
<feature type="domain" description="R13L1/DRL21-like LRR repeat region" evidence="10">
    <location>
        <begin position="671"/>
        <end position="809"/>
    </location>
</feature>
<dbReference type="FunFam" id="3.40.50.300:FF:001091">
    <property type="entry name" value="Probable disease resistance protein At1g61300"/>
    <property type="match status" value="1"/>
</dbReference>
<evidence type="ECO:0000256" key="6">
    <source>
        <dbReference type="ARBA" id="ARBA00022840"/>
    </source>
</evidence>
<keyword evidence="4" id="KW-0547">Nucleotide-binding</keyword>
<proteinExistence type="inferred from homology"/>
<dbReference type="OrthoDB" id="912171at2759"/>
<evidence type="ECO:0000313" key="12">
    <source>
        <dbReference type="Proteomes" id="UP000594638"/>
    </source>
</evidence>
<evidence type="ECO:0000256" key="3">
    <source>
        <dbReference type="ARBA" id="ARBA00022737"/>
    </source>
</evidence>
<dbReference type="Pfam" id="PF18052">
    <property type="entry name" value="Rx_N"/>
    <property type="match status" value="1"/>
</dbReference>
<dbReference type="Gene3D" id="3.40.50.300">
    <property type="entry name" value="P-loop containing nucleotide triphosphate hydrolases"/>
    <property type="match status" value="1"/>
</dbReference>
<feature type="domain" description="Disease resistance protein winged helix" evidence="9">
    <location>
        <begin position="425"/>
        <end position="496"/>
    </location>
</feature>